<dbReference type="RefSeq" id="XP_022314587.1">
    <property type="nucleotide sequence ID" value="XM_022458879.1"/>
</dbReference>
<reference evidence="5" key="1">
    <citation type="submission" date="2025-08" db="UniProtKB">
        <authorList>
            <consortium name="RefSeq"/>
        </authorList>
    </citation>
    <scope>IDENTIFICATION</scope>
    <source>
        <tissue evidence="5">Whole sample</tissue>
    </source>
</reference>
<dbReference type="PANTHER" id="PTHR19143">
    <property type="entry name" value="FIBRINOGEN/TENASCIN/ANGIOPOEITIN"/>
    <property type="match status" value="1"/>
</dbReference>
<dbReference type="InterPro" id="IPR050373">
    <property type="entry name" value="Fibrinogen_C-term_domain"/>
</dbReference>
<dbReference type="GO" id="GO:0005615">
    <property type="term" value="C:extracellular space"/>
    <property type="evidence" value="ECO:0007669"/>
    <property type="project" value="TreeGrafter"/>
</dbReference>
<dbReference type="GeneID" id="111119068"/>
<dbReference type="CDD" id="cd00087">
    <property type="entry name" value="FReD"/>
    <property type="match status" value="1"/>
</dbReference>
<name>A0A8B8CFL5_CRAVI</name>
<feature type="domain" description="Fibrinogen C-terminal" evidence="3">
    <location>
        <begin position="123"/>
        <end position="336"/>
    </location>
</feature>
<dbReference type="AlphaFoldDB" id="A0A8B8CFL5"/>
<gene>
    <name evidence="5" type="primary">LOC111119068</name>
</gene>
<proteinExistence type="predicted"/>
<feature type="domain" description="Apple" evidence="2">
    <location>
        <begin position="25"/>
        <end position="107"/>
    </location>
</feature>
<dbReference type="InterPro" id="IPR036056">
    <property type="entry name" value="Fibrinogen-like_C"/>
</dbReference>
<evidence type="ECO:0000259" key="2">
    <source>
        <dbReference type="PROSITE" id="PS50948"/>
    </source>
</evidence>
<keyword evidence="4" id="KW-1185">Reference proteome</keyword>
<dbReference type="Pfam" id="PF00147">
    <property type="entry name" value="Fibrinogen_C"/>
    <property type="match status" value="1"/>
</dbReference>
<dbReference type="InterPro" id="IPR003609">
    <property type="entry name" value="Pan_app"/>
</dbReference>
<dbReference type="SMART" id="SM00186">
    <property type="entry name" value="FBG"/>
    <property type="match status" value="1"/>
</dbReference>
<dbReference type="InterPro" id="IPR014716">
    <property type="entry name" value="Fibrinogen_a/b/g_C_1"/>
</dbReference>
<evidence type="ECO:0000313" key="5">
    <source>
        <dbReference type="RefSeq" id="XP_022314587.1"/>
    </source>
</evidence>
<organism evidence="4 5">
    <name type="scientific">Crassostrea virginica</name>
    <name type="common">Eastern oyster</name>
    <dbReference type="NCBI Taxonomy" id="6565"/>
    <lineage>
        <taxon>Eukaryota</taxon>
        <taxon>Metazoa</taxon>
        <taxon>Spiralia</taxon>
        <taxon>Lophotrochozoa</taxon>
        <taxon>Mollusca</taxon>
        <taxon>Bivalvia</taxon>
        <taxon>Autobranchia</taxon>
        <taxon>Pteriomorphia</taxon>
        <taxon>Ostreida</taxon>
        <taxon>Ostreoidea</taxon>
        <taxon>Ostreidae</taxon>
        <taxon>Crassostrea</taxon>
    </lineage>
</organism>
<evidence type="ECO:0000256" key="1">
    <source>
        <dbReference type="SAM" id="SignalP"/>
    </source>
</evidence>
<dbReference type="KEGG" id="cvn:111119068"/>
<dbReference type="Gene3D" id="3.90.215.10">
    <property type="entry name" value="Gamma Fibrinogen, chain A, domain 1"/>
    <property type="match status" value="1"/>
</dbReference>
<protein>
    <submittedName>
        <fullName evidence="5">Ficolin-2-like</fullName>
    </submittedName>
</protein>
<dbReference type="Proteomes" id="UP000694844">
    <property type="component" value="Chromosome 2"/>
</dbReference>
<evidence type="ECO:0000259" key="3">
    <source>
        <dbReference type="PROSITE" id="PS51406"/>
    </source>
</evidence>
<dbReference type="PROSITE" id="PS51406">
    <property type="entry name" value="FIBRINOGEN_C_2"/>
    <property type="match status" value="1"/>
</dbReference>
<dbReference type="OrthoDB" id="6146709at2759"/>
<sequence length="340" mass="39356">MHMVHVPFKVSLLFLLLSVPDLGRCQFHGHFNFIGFVDYPYPEVTNQIIVTSRLKCSSICLENKDCYYYDYCEAESSTSCFLHDQHVNASILVTAGACKRYKLKQSCDIEYTNPCRCPANFGAERCKYKYDCDGNLVDWDTPSYQFTRSFPNNVGRDLLCEMGVDNGGWIVIQRRVDGSTDFYKNWNDYENGFGDLATNFYLGNYYIHEIVKTQDYELRIDLRDQAGNWAFAGYRNFFIGGPGTSYTLDESEYYGNAGDSLAVQNGMKFTTYDRDNDMSPSNCAVSFKGAWWHRSCHYSNLNGLYGMNTSKGIIWFHWKGYNYSLKQTKMMVRKKIRHQL</sequence>
<dbReference type="InterPro" id="IPR002181">
    <property type="entry name" value="Fibrinogen_a/b/g_C_dom"/>
</dbReference>
<dbReference type="SUPFAM" id="SSF56496">
    <property type="entry name" value="Fibrinogen C-terminal domain-like"/>
    <property type="match status" value="1"/>
</dbReference>
<dbReference type="PROSITE" id="PS50948">
    <property type="entry name" value="PAN"/>
    <property type="match status" value="1"/>
</dbReference>
<evidence type="ECO:0000313" key="4">
    <source>
        <dbReference type="Proteomes" id="UP000694844"/>
    </source>
</evidence>
<accession>A0A8B8CFL5</accession>
<feature type="chain" id="PRO_5033995752" evidence="1">
    <location>
        <begin position="26"/>
        <end position="340"/>
    </location>
</feature>
<keyword evidence="1" id="KW-0732">Signal</keyword>
<feature type="signal peptide" evidence="1">
    <location>
        <begin position="1"/>
        <end position="25"/>
    </location>
</feature>